<dbReference type="PANTHER" id="PTHR31776:SF27">
    <property type="entry name" value="NON-REDUCING END ALPHA-L-ARABINOFURANOSIDASE"/>
    <property type="match status" value="1"/>
</dbReference>
<proteinExistence type="predicted"/>
<dbReference type="STRING" id="4577.A0A1D6KTM6"/>
<reference evidence="1" key="1">
    <citation type="submission" date="2015-12" db="EMBL/GenBank/DDBJ databases">
        <title>Update maize B73 reference genome by single molecule sequencing technologies.</title>
        <authorList>
            <consortium name="Maize Genome Sequencing Project"/>
            <person name="Ware D."/>
        </authorList>
    </citation>
    <scope>NUCLEOTIDE SEQUENCE [LARGE SCALE GENOMIC DNA]</scope>
    <source>
        <tissue evidence="1">Seedling</tissue>
    </source>
</reference>
<dbReference type="AlphaFoldDB" id="A0A1D6KTM6"/>
<protein>
    <submittedName>
        <fullName evidence="1">Alpha-L-arabinofuranosidase 1</fullName>
    </submittedName>
</protein>
<accession>A0A1D6KTM6</accession>
<dbReference type="PANTHER" id="PTHR31776">
    <property type="entry name" value="ALPHA-L-ARABINOFURANOSIDASE 1"/>
    <property type="match status" value="1"/>
</dbReference>
<gene>
    <name evidence="1" type="ORF">ZEAMMB73_Zm00001d032729</name>
</gene>
<dbReference type="EMBL" id="CM007647">
    <property type="protein sequence ID" value="ONM05939.1"/>
    <property type="molecule type" value="Genomic_DNA"/>
</dbReference>
<organism evidence="1">
    <name type="scientific">Zea mays</name>
    <name type="common">Maize</name>
    <dbReference type="NCBI Taxonomy" id="4577"/>
    <lineage>
        <taxon>Eukaryota</taxon>
        <taxon>Viridiplantae</taxon>
        <taxon>Streptophyta</taxon>
        <taxon>Embryophyta</taxon>
        <taxon>Tracheophyta</taxon>
        <taxon>Spermatophyta</taxon>
        <taxon>Magnoliopsida</taxon>
        <taxon>Liliopsida</taxon>
        <taxon>Poales</taxon>
        <taxon>Poaceae</taxon>
        <taxon>PACMAD clade</taxon>
        <taxon>Panicoideae</taxon>
        <taxon>Andropogonodae</taxon>
        <taxon>Andropogoneae</taxon>
        <taxon>Tripsacinae</taxon>
        <taxon>Zea</taxon>
    </lineage>
</organism>
<name>A0A1D6KTM6_MAIZE</name>
<sequence>MVSSPPPFGPFPCLTASQQWSKAKGFTGFTERALVAASATVVSAILVNPLDVAKRDLASSPLVAWVLAWIPVFVLLGMNCEEILLENVELTLEAFDYMQLPFTLKETECFMSFIMVLAETLCAQVFYKSIMAVISLRLLSLQEINHAAAGGIWAELVSNRGFEAGGLHTPSNIDPWSIIGDDSSVFVETDRTSCFSRNIIALRMEILCDNCPTGGVGVYNPGFWGMVLILATFKNIEEGKAYNLVMFVKSPETTDLTVSLKSSNGLQNLASATVTLGHGFRTELISMILDLKPRFLRFSDVQREMKNVEKDIKVATKRSDMLSAKVRSV</sequence>
<dbReference type="ExpressionAtlas" id="A0A1D6KTM6">
    <property type="expression patterns" value="baseline and differential"/>
</dbReference>
<dbReference type="InterPro" id="IPR051563">
    <property type="entry name" value="Glycosyl_Hydrolase_51"/>
</dbReference>
<evidence type="ECO:0000313" key="1">
    <source>
        <dbReference type="EMBL" id="ONM05939.1"/>
    </source>
</evidence>
<dbReference type="EMBL" id="CM007647">
    <property type="protein sequence ID" value="ONM05938.1"/>
    <property type="molecule type" value="Genomic_DNA"/>
</dbReference>
<dbReference type="InParanoid" id="A0A1D6KTM6"/>